<reference evidence="7" key="1">
    <citation type="submission" date="2014-06" db="EMBL/GenBank/DDBJ databases">
        <authorList>
            <person name="Ju J."/>
            <person name="Zhang J."/>
        </authorList>
    </citation>
    <scope>NUCLEOTIDE SEQUENCE</scope>
    <source>
        <strain evidence="7">SscI8</strain>
    </source>
</reference>
<feature type="repeat" description="WD" evidence="4">
    <location>
        <begin position="356"/>
        <end position="401"/>
    </location>
</feature>
<dbReference type="GO" id="GO:0035859">
    <property type="term" value="C:Seh1-associated complex"/>
    <property type="evidence" value="ECO:0007669"/>
    <property type="project" value="TreeGrafter"/>
</dbReference>
<comment type="similarity">
    <text evidence="3">Belongs to the WD repeat WDR59 family.</text>
</comment>
<feature type="compositionally biased region" description="Polar residues" evidence="5">
    <location>
        <begin position="1232"/>
        <end position="1244"/>
    </location>
</feature>
<feature type="compositionally biased region" description="Basic and acidic residues" evidence="5">
    <location>
        <begin position="760"/>
        <end position="774"/>
    </location>
</feature>
<feature type="compositionally biased region" description="Polar residues" evidence="5">
    <location>
        <begin position="551"/>
        <end position="563"/>
    </location>
</feature>
<feature type="region of interest" description="Disordered" evidence="5">
    <location>
        <begin position="1066"/>
        <end position="1145"/>
    </location>
</feature>
<dbReference type="SMART" id="SM00591">
    <property type="entry name" value="RWD"/>
    <property type="match status" value="1"/>
</dbReference>
<feature type="compositionally biased region" description="Polar residues" evidence="5">
    <location>
        <begin position="612"/>
        <end position="626"/>
    </location>
</feature>
<dbReference type="PROSITE" id="PS00678">
    <property type="entry name" value="WD_REPEATS_1"/>
    <property type="match status" value="2"/>
</dbReference>
<dbReference type="PANTHER" id="PTHR46170">
    <property type="entry name" value="GATOR COMPLEX PROTEIN WDR59"/>
    <property type="match status" value="1"/>
</dbReference>
<dbReference type="InterPro" id="IPR019775">
    <property type="entry name" value="WD40_repeat_CS"/>
</dbReference>
<dbReference type="InterPro" id="IPR036322">
    <property type="entry name" value="WD40_repeat_dom_sf"/>
</dbReference>
<dbReference type="OrthoDB" id="311712at2759"/>
<dbReference type="PANTHER" id="PTHR46170:SF1">
    <property type="entry name" value="GATOR COMPLEX PROTEIN WDR59"/>
    <property type="match status" value="1"/>
</dbReference>
<evidence type="ECO:0000256" key="5">
    <source>
        <dbReference type="SAM" id="MobiDB-lite"/>
    </source>
</evidence>
<evidence type="ECO:0000256" key="2">
    <source>
        <dbReference type="ARBA" id="ARBA00022737"/>
    </source>
</evidence>
<feature type="region of interest" description="Disordered" evidence="5">
    <location>
        <begin position="662"/>
        <end position="798"/>
    </location>
</feature>
<feature type="compositionally biased region" description="Polar residues" evidence="5">
    <location>
        <begin position="722"/>
        <end position="736"/>
    </location>
</feature>
<evidence type="ECO:0000259" key="6">
    <source>
        <dbReference type="SMART" id="SM00591"/>
    </source>
</evidence>
<organism evidence="7">
    <name type="scientific">Sporisorium scitamineum</name>
    <dbReference type="NCBI Taxonomy" id="49012"/>
    <lineage>
        <taxon>Eukaryota</taxon>
        <taxon>Fungi</taxon>
        <taxon>Dikarya</taxon>
        <taxon>Basidiomycota</taxon>
        <taxon>Ustilaginomycotina</taxon>
        <taxon>Ustilaginomycetes</taxon>
        <taxon>Ustilaginales</taxon>
        <taxon>Ustilaginaceae</taxon>
        <taxon>Sporisorium</taxon>
    </lineage>
</organism>
<dbReference type="EMBL" id="LK056655">
    <property type="protein sequence ID" value="CDU22377.1"/>
    <property type="molecule type" value="Genomic_DNA"/>
</dbReference>
<dbReference type="InterPro" id="IPR006575">
    <property type="entry name" value="RWD_dom"/>
</dbReference>
<feature type="compositionally biased region" description="Low complexity" evidence="5">
    <location>
        <begin position="1085"/>
        <end position="1114"/>
    </location>
</feature>
<dbReference type="GO" id="GO:0034198">
    <property type="term" value="P:cellular response to amino acid starvation"/>
    <property type="evidence" value="ECO:0007669"/>
    <property type="project" value="TreeGrafter"/>
</dbReference>
<dbReference type="InterPro" id="IPR001680">
    <property type="entry name" value="WD40_rpt"/>
</dbReference>
<dbReference type="PROSITE" id="PS50082">
    <property type="entry name" value="WD_REPEATS_2"/>
    <property type="match status" value="2"/>
</dbReference>
<dbReference type="Pfam" id="PF00400">
    <property type="entry name" value="WD40"/>
    <property type="match status" value="2"/>
</dbReference>
<evidence type="ECO:0000256" key="4">
    <source>
        <dbReference type="PROSITE-ProRule" id="PRU00221"/>
    </source>
</evidence>
<keyword evidence="2" id="KW-0677">Repeat</keyword>
<feature type="compositionally biased region" description="Polar residues" evidence="5">
    <location>
        <begin position="583"/>
        <end position="595"/>
    </location>
</feature>
<feature type="domain" description="RWD" evidence="6">
    <location>
        <begin position="882"/>
        <end position="988"/>
    </location>
</feature>
<dbReference type="GO" id="GO:0035591">
    <property type="term" value="F:signaling adaptor activity"/>
    <property type="evidence" value="ECO:0007669"/>
    <property type="project" value="TreeGrafter"/>
</dbReference>
<feature type="compositionally biased region" description="Low complexity" evidence="5">
    <location>
        <begin position="699"/>
        <end position="708"/>
    </location>
</feature>
<gene>
    <name evidence="7" type="ORF">SPSC_01007</name>
</gene>
<evidence type="ECO:0000256" key="3">
    <source>
        <dbReference type="ARBA" id="ARBA00038452"/>
    </source>
</evidence>
<dbReference type="InterPro" id="IPR049567">
    <property type="entry name" value="WDR59-like"/>
</dbReference>
<feature type="compositionally biased region" description="Basic and acidic residues" evidence="5">
    <location>
        <begin position="1249"/>
        <end position="1267"/>
    </location>
</feature>
<dbReference type="GO" id="GO:0005774">
    <property type="term" value="C:vacuolar membrane"/>
    <property type="evidence" value="ECO:0007669"/>
    <property type="project" value="TreeGrafter"/>
</dbReference>
<keyword evidence="1 4" id="KW-0853">WD repeat</keyword>
<feature type="compositionally biased region" description="Low complexity" evidence="5">
    <location>
        <begin position="572"/>
        <end position="582"/>
    </location>
</feature>
<dbReference type="PROSITE" id="PS50294">
    <property type="entry name" value="WD_REPEATS_REGION"/>
    <property type="match status" value="1"/>
</dbReference>
<name>A0A127Z9S8_9BASI</name>
<dbReference type="SMART" id="SM00320">
    <property type="entry name" value="WD40"/>
    <property type="match status" value="5"/>
</dbReference>
<feature type="region of interest" description="Disordered" evidence="5">
    <location>
        <begin position="532"/>
        <end position="595"/>
    </location>
</feature>
<feature type="repeat" description="WD" evidence="4">
    <location>
        <begin position="261"/>
        <end position="296"/>
    </location>
</feature>
<dbReference type="SUPFAM" id="SSF50978">
    <property type="entry name" value="WD40 repeat-like"/>
    <property type="match status" value="1"/>
</dbReference>
<feature type="region of interest" description="Disordered" evidence="5">
    <location>
        <begin position="611"/>
        <end position="633"/>
    </location>
</feature>
<feature type="region of interest" description="Disordered" evidence="5">
    <location>
        <begin position="1212"/>
        <end position="1275"/>
    </location>
</feature>
<feature type="region of interest" description="Disordered" evidence="5">
    <location>
        <begin position="1"/>
        <end position="45"/>
    </location>
</feature>
<evidence type="ECO:0000313" key="7">
    <source>
        <dbReference type="EMBL" id="CDU22377.1"/>
    </source>
</evidence>
<feature type="region of interest" description="Disordered" evidence="5">
    <location>
        <begin position="818"/>
        <end position="853"/>
    </location>
</feature>
<accession>A0A127Z9S8</accession>
<feature type="region of interest" description="Disordered" evidence="5">
    <location>
        <begin position="991"/>
        <end position="1028"/>
    </location>
</feature>
<feature type="compositionally biased region" description="Polar residues" evidence="5">
    <location>
        <begin position="13"/>
        <end position="23"/>
    </location>
</feature>
<sequence length="1327" mass="144270">MPSETDSPALPSTEISAAVSSPPLTLPPAGQDGQDAQRAVAGEVDPDTTAGAAAAAIPISFADRRPTKQTVSQRHPSNTFYRSCEISFMEPVGSMSISPANRDVVLAARKGLFIIDLEDPFAPPRFLAHMTTWEAVDIQWSPHPARSNWVASTSNQKLLIWNLDRPGDPRAAPPMTRMLHRGSIHSSSSPVMPTNPHFATQRSSAYQSIYNSQSLHSGLTAGTRSGFGAISATSTFAETPLSAASQLQLAAPRSSAIEHVLHAHTRAITDINWSPFHPEIVASSSIDTWTWVWDLRMSGGSDESCRQKPAQGYSAWNAAVTQVKFNRASEHRLASTCDNKVLIWDDRKGSLPLATIEAHENKIYGIDWSRDTSLGLDRLVTCSLDRTVKFWNLASDTSQAAIGARELVTEAESMIETRTPVWRARHLPFGNGVMTLPQRGDTTLSMWAKDEPEEPKATFTGHTDIVKEYLFRTKGGQDRCSDDRQFQLITWSKDQTLRLWPVSDEQMRKVGHKPGGPIRVLLTRANAPDISYRDPPLALPPGGEDAAMLASQASGSNNTNSSILPPEHATRSLLSGKGSGSKVQTTSPYSSTMSGFQSVIRDGRTSPLAPFGTSTGRRSLNHSSSHGDLGADLNQLSRSPLQTLARSWGRVEAQQAFESGMGRMQAGQLARSLPKQAGEEHMGRFGTSYHSSKYGGGSASQHSGGHSSFKVSANLRGKNVPGSATSTKQRPSNHGRSSGRPLPIQEERSAGDKHSKKQKERKDRDRASRKEERRKLAKASNPKKAVGAAMRLDRGRAAAPAVDPIDWIANVRLEKELDHDRSLSEDQTGGETSQTRDSDGNLPSRLATSKGTRMGFAFGREGLTTEDDTDAEHGFTAQGLGDEIISINRKLPRIVFEKVELTRRMCVLTMYGPWADHVPAFLRIKIKFPSAYPRRPPHFDLEKGANISLKTRAYLLRGLSRLSTKSAKAGRPSLEVCARFLIGEPIKLLDDDGHHDDDEEEVEADVNTSRDDATASSESDSDHALMSFRPARKSIVSAGGSLKLKMPARRMGASFGPNNELVVFGGSLNHFPQSRDSSRQDSRQVSRQASRSRSQAPASAAVRSKSVSALSRAQSRSRRAADSERESGGDQSPARRGEVEDGDDESRFLRSYTALSNAMSSLARYSRNASEGVSTGNSVRDSDVVQLMSTDFFACRLLRKKDFFDIFGNSGDGSSAKEGAATPLGKDLARQKASSRFYSGSGASTPGARGRDGREGEGERGSGDEQRVGGAAHHADLFGSLPAPAALLAIDRLKESQRRRRMGLVTIYQFVEEKAGDDDEEQQSERA</sequence>
<evidence type="ECO:0000256" key="1">
    <source>
        <dbReference type="ARBA" id="ARBA00022574"/>
    </source>
</evidence>
<dbReference type="Gene3D" id="2.130.10.10">
    <property type="entry name" value="YVTN repeat-like/Quinoprotein amine dehydrogenase"/>
    <property type="match status" value="1"/>
</dbReference>
<dbReference type="GO" id="GO:1904263">
    <property type="term" value="P:positive regulation of TORC1 signaling"/>
    <property type="evidence" value="ECO:0007669"/>
    <property type="project" value="TreeGrafter"/>
</dbReference>
<dbReference type="InterPro" id="IPR015943">
    <property type="entry name" value="WD40/YVTN_repeat-like_dom_sf"/>
</dbReference>
<feature type="compositionally biased region" description="Basic and acidic residues" evidence="5">
    <location>
        <begin position="1119"/>
        <end position="1139"/>
    </location>
</feature>
<proteinExistence type="inferred from homology"/>
<protein>
    <submittedName>
        <fullName evidence="7">Related to MTC5-subunit of the SEA complex</fullName>
    </submittedName>
</protein>